<dbReference type="PANTHER" id="PTHR43811">
    <property type="entry name" value="FKBP-TYPE PEPTIDYL-PROLYL CIS-TRANS ISOMERASE FKPA"/>
    <property type="match status" value="1"/>
</dbReference>
<dbReference type="Proteomes" id="UP001153678">
    <property type="component" value="Unassembled WGS sequence"/>
</dbReference>
<evidence type="ECO:0000256" key="2">
    <source>
        <dbReference type="ARBA" id="ARBA00013194"/>
    </source>
</evidence>
<accession>A0A9W4T205</accession>
<comment type="catalytic activity">
    <reaction evidence="1 5">
        <text>[protein]-peptidylproline (omega=180) = [protein]-peptidylproline (omega=0)</text>
        <dbReference type="Rhea" id="RHEA:16237"/>
        <dbReference type="Rhea" id="RHEA-COMP:10747"/>
        <dbReference type="Rhea" id="RHEA-COMP:10748"/>
        <dbReference type="ChEBI" id="CHEBI:83833"/>
        <dbReference type="ChEBI" id="CHEBI:83834"/>
        <dbReference type="EC" id="5.2.1.8"/>
    </reaction>
</comment>
<proteinExistence type="predicted"/>
<dbReference type="InterPro" id="IPR001179">
    <property type="entry name" value="PPIase_FKBP_dom"/>
</dbReference>
<dbReference type="Gene3D" id="3.10.50.40">
    <property type="match status" value="1"/>
</dbReference>
<dbReference type="InterPro" id="IPR046357">
    <property type="entry name" value="PPIase_dom_sf"/>
</dbReference>
<dbReference type="FunFam" id="3.10.50.40:FF:000006">
    <property type="entry name" value="Peptidyl-prolyl cis-trans isomerase"/>
    <property type="match status" value="1"/>
</dbReference>
<dbReference type="SUPFAM" id="SSF54534">
    <property type="entry name" value="FKBP-like"/>
    <property type="match status" value="1"/>
</dbReference>
<reference evidence="7" key="1">
    <citation type="submission" date="2022-08" db="EMBL/GenBank/DDBJ databases">
        <authorList>
            <person name="Kallberg Y."/>
            <person name="Tangrot J."/>
            <person name="Rosling A."/>
        </authorList>
    </citation>
    <scope>NUCLEOTIDE SEQUENCE</scope>
    <source>
        <strain evidence="7">Wild A</strain>
    </source>
</reference>
<dbReference type="AlphaFoldDB" id="A0A9W4T205"/>
<feature type="non-terminal residue" evidence="7">
    <location>
        <position position="96"/>
    </location>
</feature>
<dbReference type="Pfam" id="PF00254">
    <property type="entry name" value="FKBP_C"/>
    <property type="match status" value="1"/>
</dbReference>
<comment type="caution">
    <text evidence="7">The sequence shown here is derived from an EMBL/GenBank/DDBJ whole genome shotgun (WGS) entry which is preliminary data.</text>
</comment>
<dbReference type="EMBL" id="CAMKVN010007585">
    <property type="protein sequence ID" value="CAI2191646.1"/>
    <property type="molecule type" value="Genomic_DNA"/>
</dbReference>
<evidence type="ECO:0000259" key="6">
    <source>
        <dbReference type="PROSITE" id="PS50059"/>
    </source>
</evidence>
<dbReference type="EC" id="5.2.1.8" evidence="2 5"/>
<name>A0A9W4T205_9GLOM</name>
<keyword evidence="8" id="KW-1185">Reference proteome</keyword>
<dbReference type="PANTHER" id="PTHR43811:SF19">
    <property type="entry name" value="39 KDA FK506-BINDING NUCLEAR PROTEIN"/>
    <property type="match status" value="1"/>
</dbReference>
<keyword evidence="4 5" id="KW-0413">Isomerase</keyword>
<gene>
    <name evidence="7" type="ORF">FWILDA_LOCUS15175</name>
</gene>
<organism evidence="7 8">
    <name type="scientific">Funneliformis geosporum</name>
    <dbReference type="NCBI Taxonomy" id="1117311"/>
    <lineage>
        <taxon>Eukaryota</taxon>
        <taxon>Fungi</taxon>
        <taxon>Fungi incertae sedis</taxon>
        <taxon>Mucoromycota</taxon>
        <taxon>Glomeromycotina</taxon>
        <taxon>Glomeromycetes</taxon>
        <taxon>Glomerales</taxon>
        <taxon>Glomeraceae</taxon>
        <taxon>Funneliformis</taxon>
    </lineage>
</organism>
<evidence type="ECO:0000313" key="7">
    <source>
        <dbReference type="EMBL" id="CAI2191646.1"/>
    </source>
</evidence>
<sequence>GVEIETIKRDTVTINYVGTLKSNGKQFDASGSKPFKCRIGVGEVIQGWDEGVVQLSLGQKARLIITSDYAYGSKGFSTLIPPNSDLVFEVELLKIN</sequence>
<evidence type="ECO:0000256" key="5">
    <source>
        <dbReference type="PROSITE-ProRule" id="PRU00277"/>
    </source>
</evidence>
<evidence type="ECO:0000256" key="1">
    <source>
        <dbReference type="ARBA" id="ARBA00000971"/>
    </source>
</evidence>
<evidence type="ECO:0000256" key="3">
    <source>
        <dbReference type="ARBA" id="ARBA00023110"/>
    </source>
</evidence>
<keyword evidence="3 5" id="KW-0697">Rotamase</keyword>
<dbReference type="GO" id="GO:0003755">
    <property type="term" value="F:peptidyl-prolyl cis-trans isomerase activity"/>
    <property type="evidence" value="ECO:0007669"/>
    <property type="project" value="UniProtKB-KW"/>
</dbReference>
<feature type="domain" description="PPIase FKBP-type" evidence="6">
    <location>
        <begin position="9"/>
        <end position="96"/>
    </location>
</feature>
<evidence type="ECO:0000256" key="4">
    <source>
        <dbReference type="ARBA" id="ARBA00023235"/>
    </source>
</evidence>
<protein>
    <recommendedName>
        <fullName evidence="2 5">peptidylprolyl isomerase</fullName>
        <ecNumber evidence="2 5">5.2.1.8</ecNumber>
    </recommendedName>
</protein>
<evidence type="ECO:0000313" key="8">
    <source>
        <dbReference type="Proteomes" id="UP001153678"/>
    </source>
</evidence>
<dbReference type="OrthoDB" id="1902587at2759"/>
<dbReference type="PROSITE" id="PS50059">
    <property type="entry name" value="FKBP_PPIASE"/>
    <property type="match status" value="1"/>
</dbReference>